<feature type="compositionally biased region" description="Low complexity" evidence="1">
    <location>
        <begin position="74"/>
        <end position="90"/>
    </location>
</feature>
<comment type="caution">
    <text evidence="2">The sequence shown here is derived from an EMBL/GenBank/DDBJ whole genome shotgun (WGS) entry which is preliminary data.</text>
</comment>
<dbReference type="AlphaFoldDB" id="A0A813E9X3"/>
<gene>
    <name evidence="2" type="ORF">PGLA1383_LOCUS15499</name>
</gene>
<dbReference type="EMBL" id="CAJNNV010009129">
    <property type="protein sequence ID" value="CAE8597047.1"/>
    <property type="molecule type" value="Genomic_DNA"/>
</dbReference>
<evidence type="ECO:0000313" key="3">
    <source>
        <dbReference type="Proteomes" id="UP000654075"/>
    </source>
</evidence>
<sequence>MWKARTCARQSFFEILSASCPKSAFELRHGLPPSHQNQQPTPKSIAARATQALALSNLHVTAHPLREQSWYTMSNNNNNNNNNNSSSNNNKLDALASDLSCD</sequence>
<keyword evidence="3" id="KW-1185">Reference proteome</keyword>
<dbReference type="Proteomes" id="UP000654075">
    <property type="component" value="Unassembled WGS sequence"/>
</dbReference>
<feature type="region of interest" description="Disordered" evidence="1">
    <location>
        <begin position="69"/>
        <end position="102"/>
    </location>
</feature>
<evidence type="ECO:0000313" key="2">
    <source>
        <dbReference type="EMBL" id="CAE8597047.1"/>
    </source>
</evidence>
<protein>
    <submittedName>
        <fullName evidence="2">Uncharacterized protein</fullName>
    </submittedName>
</protein>
<organism evidence="2 3">
    <name type="scientific">Polarella glacialis</name>
    <name type="common">Dinoflagellate</name>
    <dbReference type="NCBI Taxonomy" id="89957"/>
    <lineage>
        <taxon>Eukaryota</taxon>
        <taxon>Sar</taxon>
        <taxon>Alveolata</taxon>
        <taxon>Dinophyceae</taxon>
        <taxon>Suessiales</taxon>
        <taxon>Suessiaceae</taxon>
        <taxon>Polarella</taxon>
    </lineage>
</organism>
<accession>A0A813E9X3</accession>
<evidence type="ECO:0000256" key="1">
    <source>
        <dbReference type="SAM" id="MobiDB-lite"/>
    </source>
</evidence>
<name>A0A813E9X3_POLGL</name>
<reference evidence="2" key="1">
    <citation type="submission" date="2021-02" db="EMBL/GenBank/DDBJ databases">
        <authorList>
            <person name="Dougan E. K."/>
            <person name="Rhodes N."/>
            <person name="Thang M."/>
            <person name="Chan C."/>
        </authorList>
    </citation>
    <scope>NUCLEOTIDE SEQUENCE</scope>
</reference>
<proteinExistence type="predicted"/>